<feature type="region of interest" description="Disordered" evidence="5">
    <location>
        <begin position="298"/>
        <end position="332"/>
    </location>
</feature>
<reference evidence="9" key="1">
    <citation type="journal article" date="2019" name="Int. J. Syst. Evol. Microbiol.">
        <title>The Global Catalogue of Microorganisms (GCM) 10K type strain sequencing project: providing services to taxonomists for standard genome sequencing and annotation.</title>
        <authorList>
            <consortium name="The Broad Institute Genomics Platform"/>
            <consortium name="The Broad Institute Genome Sequencing Center for Infectious Disease"/>
            <person name="Wu L."/>
            <person name="Ma J."/>
        </authorList>
    </citation>
    <scope>NUCLEOTIDE SEQUENCE [LARGE SCALE GENOMIC DNA]</scope>
    <source>
        <strain evidence="9">JCM 17664</strain>
    </source>
</reference>
<evidence type="ECO:0000256" key="1">
    <source>
        <dbReference type="ARBA" id="ARBA00022617"/>
    </source>
</evidence>
<dbReference type="RefSeq" id="WP_344980016.1">
    <property type="nucleotide sequence ID" value="NZ_BAABFN010000006.1"/>
</dbReference>
<dbReference type="InterPro" id="IPR009056">
    <property type="entry name" value="Cyt_c-like_dom"/>
</dbReference>
<feature type="region of interest" description="Disordered" evidence="5">
    <location>
        <begin position="51"/>
        <end position="73"/>
    </location>
</feature>
<gene>
    <name evidence="8" type="ORF">GCM10023143_26080</name>
</gene>
<feature type="compositionally biased region" description="Low complexity" evidence="5">
    <location>
        <begin position="51"/>
        <end position="62"/>
    </location>
</feature>
<keyword evidence="6" id="KW-0472">Membrane</keyword>
<keyword evidence="6" id="KW-0812">Transmembrane</keyword>
<evidence type="ECO:0000256" key="2">
    <source>
        <dbReference type="ARBA" id="ARBA00022723"/>
    </source>
</evidence>
<keyword evidence="2 4" id="KW-0479">Metal-binding</keyword>
<comment type="caution">
    <text evidence="8">The sequence shown here is derived from an EMBL/GenBank/DDBJ whole genome shotgun (WGS) entry which is preliminary data.</text>
</comment>
<dbReference type="PANTHER" id="PTHR35008:SF9">
    <property type="entry name" value="CYTOCHROME C DOMAIN-CONTAINING PROTEIN"/>
    <property type="match status" value="1"/>
</dbReference>
<feature type="domain" description="Cytochrome c" evidence="7">
    <location>
        <begin position="210"/>
        <end position="300"/>
    </location>
</feature>
<sequence length="355" mass="39327">MTEHAVKTITRLTRAICWLALVCLLESLAIFFYPELRTFFRRTPAEQKATAAAVPAQASPEPSKAEQLWSAPDPAGIPAGETGELIRYGKELIVHTAAYLGPQGSVRKISNGMNCQNCHLGAGTKAWALNFSGVRTLYPVYKARDDRMVDAVQRVNGCFERSMNGVPLDTASREMKAMVAYMEWLGKDVPEGSKPAGISLKKLAYLDRAADPEKGQAVFMTYCQSCHGADGQGRLNDKGNEYMYPPLWGPHSYNDGAGLTRLSNFAGFVKNNMPFGTTYEHPLLSDEDAWDVAAFVDSQPRPHKDQRHDYKDLTKKPIDHPEGPYADSFSAKQHKYGPFRPIQSYYRELAAGGKP</sequence>
<dbReference type="InterPro" id="IPR036909">
    <property type="entry name" value="Cyt_c-like_dom_sf"/>
</dbReference>
<dbReference type="EMBL" id="BAABFN010000006">
    <property type="protein sequence ID" value="GAA4314975.1"/>
    <property type="molecule type" value="Genomic_DNA"/>
</dbReference>
<feature type="compositionally biased region" description="Basic and acidic residues" evidence="5">
    <location>
        <begin position="300"/>
        <end position="322"/>
    </location>
</feature>
<dbReference type="Pfam" id="PF00034">
    <property type="entry name" value="Cytochrom_C"/>
    <property type="match status" value="1"/>
</dbReference>
<dbReference type="PANTHER" id="PTHR35008">
    <property type="entry name" value="BLL4482 PROTEIN-RELATED"/>
    <property type="match status" value="1"/>
</dbReference>
<keyword evidence="6" id="KW-1133">Transmembrane helix</keyword>
<dbReference type="SUPFAM" id="SSF46626">
    <property type="entry name" value="Cytochrome c"/>
    <property type="match status" value="2"/>
</dbReference>
<keyword evidence="9" id="KW-1185">Reference proteome</keyword>
<proteinExistence type="predicted"/>
<name>A0ABP8G0T3_9BACT</name>
<evidence type="ECO:0000256" key="3">
    <source>
        <dbReference type="ARBA" id="ARBA00023004"/>
    </source>
</evidence>
<dbReference type="InterPro" id="IPR051459">
    <property type="entry name" value="Cytochrome_c-type_DH"/>
</dbReference>
<dbReference type="PROSITE" id="PS51007">
    <property type="entry name" value="CYTC"/>
    <property type="match status" value="1"/>
</dbReference>
<evidence type="ECO:0000313" key="8">
    <source>
        <dbReference type="EMBL" id="GAA4314975.1"/>
    </source>
</evidence>
<organism evidence="8 9">
    <name type="scientific">Compostibacter hankyongensis</name>
    <dbReference type="NCBI Taxonomy" id="1007089"/>
    <lineage>
        <taxon>Bacteria</taxon>
        <taxon>Pseudomonadati</taxon>
        <taxon>Bacteroidota</taxon>
        <taxon>Chitinophagia</taxon>
        <taxon>Chitinophagales</taxon>
        <taxon>Chitinophagaceae</taxon>
        <taxon>Compostibacter</taxon>
    </lineage>
</organism>
<evidence type="ECO:0000259" key="7">
    <source>
        <dbReference type="PROSITE" id="PS51007"/>
    </source>
</evidence>
<feature type="transmembrane region" description="Helical" evidence="6">
    <location>
        <begin position="12"/>
        <end position="33"/>
    </location>
</feature>
<evidence type="ECO:0000256" key="4">
    <source>
        <dbReference type="PROSITE-ProRule" id="PRU00433"/>
    </source>
</evidence>
<dbReference type="Gene3D" id="1.10.760.10">
    <property type="entry name" value="Cytochrome c-like domain"/>
    <property type="match status" value="2"/>
</dbReference>
<evidence type="ECO:0000256" key="5">
    <source>
        <dbReference type="SAM" id="MobiDB-lite"/>
    </source>
</evidence>
<keyword evidence="3 4" id="KW-0408">Iron</keyword>
<dbReference type="Pfam" id="PF21342">
    <property type="entry name" value="SoxA-TsdA_cyt-c"/>
    <property type="match status" value="1"/>
</dbReference>
<protein>
    <recommendedName>
        <fullName evidence="7">Cytochrome c domain-containing protein</fullName>
    </recommendedName>
</protein>
<dbReference type="Proteomes" id="UP001501207">
    <property type="component" value="Unassembled WGS sequence"/>
</dbReference>
<accession>A0ABP8G0T3</accession>
<keyword evidence="1 4" id="KW-0349">Heme</keyword>
<evidence type="ECO:0000256" key="6">
    <source>
        <dbReference type="SAM" id="Phobius"/>
    </source>
</evidence>
<evidence type="ECO:0000313" key="9">
    <source>
        <dbReference type="Proteomes" id="UP001501207"/>
    </source>
</evidence>